<keyword evidence="1" id="KW-0802">TPR repeat</keyword>
<dbReference type="Pfam" id="PF13174">
    <property type="entry name" value="TPR_6"/>
    <property type="match status" value="1"/>
</dbReference>
<sequence>MSEDLDRIIRNIRYRIRKKDPSGFEDAVRLAEQYPEDADVWDTVSYAYDKRDDHAAAMAAMTRAIELDPKGLSLFYKRGEYALRTGDHESAVADFSRGLVLSDELNKNYLRDELHFRRAEAFIQLGKKAEALADLSQLRDDYVNFGPKIRTKADLLVMCGESLPPPKEQEDEPPVSSPAIADAPDEEEVALAEQLGEAGIAAVDAALLEQLSHRYLKAARIIGDAIDFGSYPADSLHVRLFARRLIALAEAGAIVARGNLLNPRRSVVRLPDSP</sequence>
<name>A0A6N7PJ82_9BACT</name>
<dbReference type="Gene3D" id="1.25.40.10">
    <property type="entry name" value="Tetratricopeptide repeat domain"/>
    <property type="match status" value="1"/>
</dbReference>
<evidence type="ECO:0000313" key="2">
    <source>
        <dbReference type="EMBL" id="MRG90886.1"/>
    </source>
</evidence>
<dbReference type="InterPro" id="IPR019734">
    <property type="entry name" value="TPR_rpt"/>
</dbReference>
<dbReference type="AlphaFoldDB" id="A0A6N7PJ82"/>
<evidence type="ECO:0000313" key="3">
    <source>
        <dbReference type="Proteomes" id="UP000440224"/>
    </source>
</evidence>
<dbReference type="Pfam" id="PF13181">
    <property type="entry name" value="TPR_8"/>
    <property type="match status" value="1"/>
</dbReference>
<proteinExistence type="predicted"/>
<evidence type="ECO:0000256" key="1">
    <source>
        <dbReference type="PROSITE-ProRule" id="PRU00339"/>
    </source>
</evidence>
<feature type="repeat" description="TPR" evidence="1">
    <location>
        <begin position="38"/>
        <end position="71"/>
    </location>
</feature>
<dbReference type="RefSeq" id="WP_153817747.1">
    <property type="nucleotide sequence ID" value="NZ_WJIE01000001.1"/>
</dbReference>
<dbReference type="PROSITE" id="PS50005">
    <property type="entry name" value="TPR"/>
    <property type="match status" value="1"/>
</dbReference>
<comment type="caution">
    <text evidence="2">The sequence shown here is derived from an EMBL/GenBank/DDBJ whole genome shotgun (WGS) entry which is preliminary data.</text>
</comment>
<protein>
    <submittedName>
        <fullName evidence="2">Uncharacterized protein</fullName>
    </submittedName>
</protein>
<dbReference type="SMART" id="SM00028">
    <property type="entry name" value="TPR"/>
    <property type="match status" value="3"/>
</dbReference>
<dbReference type="OrthoDB" id="5458866at2"/>
<dbReference type="InterPro" id="IPR011990">
    <property type="entry name" value="TPR-like_helical_dom_sf"/>
</dbReference>
<dbReference type="EMBL" id="WJIE01000001">
    <property type="protein sequence ID" value="MRG90886.1"/>
    <property type="molecule type" value="Genomic_DNA"/>
</dbReference>
<keyword evidence="3" id="KW-1185">Reference proteome</keyword>
<reference evidence="2 3" key="1">
    <citation type="submission" date="2019-10" db="EMBL/GenBank/DDBJ databases">
        <title>A soil myxobacterium in the family Polyangiaceae.</title>
        <authorList>
            <person name="Li Y."/>
            <person name="Wang J."/>
        </authorList>
    </citation>
    <scope>NUCLEOTIDE SEQUENCE [LARGE SCALE GENOMIC DNA]</scope>
    <source>
        <strain evidence="2 3">DSM 14734</strain>
    </source>
</reference>
<accession>A0A6N7PJ82</accession>
<organism evidence="2 3">
    <name type="scientific">Polyangium spumosum</name>
    <dbReference type="NCBI Taxonomy" id="889282"/>
    <lineage>
        <taxon>Bacteria</taxon>
        <taxon>Pseudomonadati</taxon>
        <taxon>Myxococcota</taxon>
        <taxon>Polyangia</taxon>
        <taxon>Polyangiales</taxon>
        <taxon>Polyangiaceae</taxon>
        <taxon>Polyangium</taxon>
    </lineage>
</organism>
<gene>
    <name evidence="2" type="ORF">GF068_02965</name>
</gene>
<dbReference type="SUPFAM" id="SSF48452">
    <property type="entry name" value="TPR-like"/>
    <property type="match status" value="1"/>
</dbReference>
<dbReference type="Proteomes" id="UP000440224">
    <property type="component" value="Unassembled WGS sequence"/>
</dbReference>